<accession>A0ACA9M4N0</accession>
<keyword evidence="2" id="KW-1185">Reference proteome</keyword>
<proteinExistence type="predicted"/>
<protein>
    <submittedName>
        <fullName evidence="1">21432_t:CDS:1</fullName>
    </submittedName>
</protein>
<evidence type="ECO:0000313" key="1">
    <source>
        <dbReference type="EMBL" id="CAG8563656.1"/>
    </source>
</evidence>
<dbReference type="EMBL" id="CAJVQC010006142">
    <property type="protein sequence ID" value="CAG8563656.1"/>
    <property type="molecule type" value="Genomic_DNA"/>
</dbReference>
<gene>
    <name evidence="1" type="ORF">RPERSI_LOCUS4471</name>
</gene>
<feature type="non-terminal residue" evidence="1">
    <location>
        <position position="54"/>
    </location>
</feature>
<comment type="caution">
    <text evidence="1">The sequence shown here is derived from an EMBL/GenBank/DDBJ whole genome shotgun (WGS) entry which is preliminary data.</text>
</comment>
<organism evidence="1 2">
    <name type="scientific">Racocetra persica</name>
    <dbReference type="NCBI Taxonomy" id="160502"/>
    <lineage>
        <taxon>Eukaryota</taxon>
        <taxon>Fungi</taxon>
        <taxon>Fungi incertae sedis</taxon>
        <taxon>Mucoromycota</taxon>
        <taxon>Glomeromycotina</taxon>
        <taxon>Glomeromycetes</taxon>
        <taxon>Diversisporales</taxon>
        <taxon>Gigasporaceae</taxon>
        <taxon>Racocetra</taxon>
    </lineage>
</organism>
<dbReference type="Proteomes" id="UP000789920">
    <property type="component" value="Unassembled WGS sequence"/>
</dbReference>
<reference evidence="1" key="1">
    <citation type="submission" date="2021-06" db="EMBL/GenBank/DDBJ databases">
        <authorList>
            <person name="Kallberg Y."/>
            <person name="Tangrot J."/>
            <person name="Rosling A."/>
        </authorList>
    </citation>
    <scope>NUCLEOTIDE SEQUENCE</scope>
    <source>
        <strain evidence="1">MA461A</strain>
    </source>
</reference>
<name>A0ACA9M4N0_9GLOM</name>
<evidence type="ECO:0000313" key="2">
    <source>
        <dbReference type="Proteomes" id="UP000789920"/>
    </source>
</evidence>
<sequence>MNQSTALIANSQLQNNNGLLQRHQNIGGSQNANGQFQGALNIGGQPLRPQNQLI</sequence>